<dbReference type="EMBL" id="CYTV01000002">
    <property type="protein sequence ID" value="CUI49727.1"/>
    <property type="molecule type" value="Genomic_DNA"/>
</dbReference>
<evidence type="ECO:0000256" key="2">
    <source>
        <dbReference type="SAM" id="SignalP"/>
    </source>
</evidence>
<evidence type="ECO:0008006" key="7">
    <source>
        <dbReference type="Google" id="ProtNLM"/>
    </source>
</evidence>
<dbReference type="EMBL" id="CP016440">
    <property type="protein sequence ID" value="ANY15241.1"/>
    <property type="molecule type" value="Genomic_DNA"/>
</dbReference>
<keyword evidence="6" id="KW-1185">Reference proteome</keyword>
<reference evidence="4 5" key="1">
    <citation type="submission" date="2015-09" db="EMBL/GenBank/DDBJ databases">
        <authorList>
            <person name="Jackson K.R."/>
            <person name="Lunt B.L."/>
            <person name="Fisher J.N.B."/>
            <person name="Gardner A.V."/>
            <person name="Bailey M.E."/>
            <person name="Deus L.M."/>
            <person name="Earl A.S."/>
            <person name="Gibby P.D."/>
            <person name="Hartmann K.A."/>
            <person name="Liu J.E."/>
            <person name="Manci A.M."/>
            <person name="Nielsen D.A."/>
            <person name="Solomon M.B."/>
            <person name="Breakwell D.P."/>
            <person name="Burnett S.H."/>
            <person name="Grose J.H."/>
        </authorList>
    </citation>
    <scope>NUCLEOTIDE SEQUENCE [LARGE SCALE GENOMIC DNA]</scope>
    <source>
        <strain evidence="4 5">2789STDY5608636</strain>
    </source>
</reference>
<feature type="region of interest" description="Disordered" evidence="1">
    <location>
        <begin position="63"/>
        <end position="84"/>
    </location>
</feature>
<name>A0A0J6C4W7_9BORD</name>
<evidence type="ECO:0000313" key="5">
    <source>
        <dbReference type="Proteomes" id="UP000053096"/>
    </source>
</evidence>
<accession>A0A0M7DAK4</accession>
<organism evidence="4 5">
    <name type="scientific">Bordetella pseudohinzii</name>
    <dbReference type="NCBI Taxonomy" id="1331258"/>
    <lineage>
        <taxon>Bacteria</taxon>
        <taxon>Pseudomonadati</taxon>
        <taxon>Pseudomonadota</taxon>
        <taxon>Betaproteobacteria</taxon>
        <taxon>Burkholderiales</taxon>
        <taxon>Alcaligenaceae</taxon>
        <taxon>Bordetella</taxon>
    </lineage>
</organism>
<evidence type="ECO:0000256" key="1">
    <source>
        <dbReference type="SAM" id="MobiDB-lite"/>
    </source>
</evidence>
<evidence type="ECO:0000313" key="4">
    <source>
        <dbReference type="EMBL" id="CUI49727.1"/>
    </source>
</evidence>
<dbReference type="InterPro" id="IPR025421">
    <property type="entry name" value="DUF4148"/>
</dbReference>
<evidence type="ECO:0000313" key="3">
    <source>
        <dbReference type="EMBL" id="ANY15241.1"/>
    </source>
</evidence>
<accession>A0A0J6C4W7</accession>
<evidence type="ECO:0000313" key="6">
    <source>
        <dbReference type="Proteomes" id="UP000092950"/>
    </source>
</evidence>
<feature type="chain" id="PRO_5005268379" description="DUF4148 domain-containing protein" evidence="2">
    <location>
        <begin position="23"/>
        <end position="110"/>
    </location>
</feature>
<feature type="signal peptide" evidence="2">
    <location>
        <begin position="1"/>
        <end position="22"/>
    </location>
</feature>
<proteinExistence type="predicted"/>
<dbReference type="RefSeq" id="WP_043214862.1">
    <property type="nucleotide sequence ID" value="NZ_CAJGUP010000062.1"/>
</dbReference>
<dbReference type="AlphaFoldDB" id="A0A0J6C4W7"/>
<dbReference type="Proteomes" id="UP000053096">
    <property type="component" value="Unassembled WGS sequence"/>
</dbReference>
<keyword evidence="2" id="KW-0732">Signal</keyword>
<dbReference type="Pfam" id="PF13663">
    <property type="entry name" value="DUF4148"/>
    <property type="match status" value="1"/>
</dbReference>
<gene>
    <name evidence="3" type="ORF">BBN53_04640</name>
    <name evidence="4" type="ORF">ERS370011_00809</name>
</gene>
<dbReference type="OrthoDB" id="8664795at2"/>
<protein>
    <recommendedName>
        <fullName evidence="7">DUF4148 domain-containing protein</fullName>
    </recommendedName>
</protein>
<sequence>MKILTTTLFVCAALGAGAAAQAADAHYERDRSGDWKVYYTPPPAKSAQQVQDELQAAKANGQYGFGEEDYPPPILANPTASRQQVVDDMDRARHMGMMGSDQEDYPPAGE</sequence>
<dbReference type="Proteomes" id="UP000092950">
    <property type="component" value="Chromosome"/>
</dbReference>
<reference evidence="3 6" key="2">
    <citation type="submission" date="2016-07" db="EMBL/GenBank/DDBJ databases">
        <title>Complete genome sequences of Bordetella pseudohinzii.</title>
        <authorList>
            <person name="Spilker T."/>
            <person name="Darrah R."/>
            <person name="LiPuma J.J."/>
        </authorList>
    </citation>
    <scope>NUCLEOTIDE SEQUENCE [LARGE SCALE GENOMIC DNA]</scope>
    <source>
        <strain evidence="3 6">HI4681</strain>
    </source>
</reference>
<dbReference type="KEGG" id="bpdz:BBN53_04640"/>